<evidence type="ECO:0000256" key="6">
    <source>
        <dbReference type="SAM" id="MobiDB-lite"/>
    </source>
</evidence>
<evidence type="ECO:0000313" key="10">
    <source>
        <dbReference type="Proteomes" id="UP000309133"/>
    </source>
</evidence>
<feature type="transmembrane region" description="Helical" evidence="7">
    <location>
        <begin position="395"/>
        <end position="418"/>
    </location>
</feature>
<evidence type="ECO:0000256" key="2">
    <source>
        <dbReference type="ARBA" id="ARBA00022475"/>
    </source>
</evidence>
<dbReference type="CDD" id="cd17324">
    <property type="entry name" value="MFS_NepI_like"/>
    <property type="match status" value="1"/>
</dbReference>
<feature type="transmembrane region" description="Helical" evidence="7">
    <location>
        <begin position="231"/>
        <end position="251"/>
    </location>
</feature>
<feature type="region of interest" description="Disordered" evidence="6">
    <location>
        <begin position="26"/>
        <end position="77"/>
    </location>
</feature>
<feature type="compositionally biased region" description="Basic residues" evidence="6">
    <location>
        <begin position="43"/>
        <end position="56"/>
    </location>
</feature>
<evidence type="ECO:0000313" key="9">
    <source>
        <dbReference type="EMBL" id="THG29786.1"/>
    </source>
</evidence>
<dbReference type="Pfam" id="PF07690">
    <property type="entry name" value="MFS_1"/>
    <property type="match status" value="1"/>
</dbReference>
<dbReference type="Gene3D" id="1.20.1250.20">
    <property type="entry name" value="MFS general substrate transporter like domains"/>
    <property type="match status" value="1"/>
</dbReference>
<feature type="transmembrane region" description="Helical" evidence="7">
    <location>
        <begin position="549"/>
        <end position="568"/>
    </location>
</feature>
<keyword evidence="3 7" id="KW-0812">Transmembrane</keyword>
<feature type="region of interest" description="Disordered" evidence="6">
    <location>
        <begin position="101"/>
        <end position="120"/>
    </location>
</feature>
<feature type="region of interest" description="Disordered" evidence="6">
    <location>
        <begin position="140"/>
        <end position="181"/>
    </location>
</feature>
<proteinExistence type="predicted"/>
<feature type="domain" description="Major facilitator superfamily (MFS) profile" evidence="8">
    <location>
        <begin position="192"/>
        <end position="573"/>
    </location>
</feature>
<feature type="transmembrane region" description="Helical" evidence="7">
    <location>
        <begin position="346"/>
        <end position="368"/>
    </location>
</feature>
<feature type="transmembrane region" description="Helical" evidence="7">
    <location>
        <begin position="319"/>
        <end position="340"/>
    </location>
</feature>
<feature type="transmembrane region" description="Helical" evidence="7">
    <location>
        <begin position="458"/>
        <end position="478"/>
    </location>
</feature>
<dbReference type="InterPro" id="IPR020846">
    <property type="entry name" value="MFS_dom"/>
</dbReference>
<evidence type="ECO:0000256" key="1">
    <source>
        <dbReference type="ARBA" id="ARBA00004651"/>
    </source>
</evidence>
<keyword evidence="4 7" id="KW-1133">Transmembrane helix</keyword>
<evidence type="ECO:0000256" key="7">
    <source>
        <dbReference type="SAM" id="Phobius"/>
    </source>
</evidence>
<protein>
    <submittedName>
        <fullName evidence="9">MFS transporter</fullName>
    </submittedName>
</protein>
<dbReference type="PANTHER" id="PTHR43124:SF3">
    <property type="entry name" value="CHLORAMPHENICOL EFFLUX PUMP RV0191"/>
    <property type="match status" value="1"/>
</dbReference>
<dbReference type="InterPro" id="IPR011701">
    <property type="entry name" value="MFS"/>
</dbReference>
<evidence type="ECO:0000256" key="4">
    <source>
        <dbReference type="ARBA" id="ARBA00022989"/>
    </source>
</evidence>
<dbReference type="GO" id="GO:0022857">
    <property type="term" value="F:transmembrane transporter activity"/>
    <property type="evidence" value="ECO:0007669"/>
    <property type="project" value="InterPro"/>
</dbReference>
<gene>
    <name evidence="9" type="ORF">E6C64_14070</name>
</gene>
<keyword evidence="10" id="KW-1185">Reference proteome</keyword>
<dbReference type="InterPro" id="IPR036259">
    <property type="entry name" value="MFS_trans_sf"/>
</dbReference>
<feature type="compositionally biased region" description="Basic residues" evidence="6">
    <location>
        <begin position="153"/>
        <end position="166"/>
    </location>
</feature>
<dbReference type="GO" id="GO:0005886">
    <property type="term" value="C:plasma membrane"/>
    <property type="evidence" value="ECO:0007669"/>
    <property type="project" value="UniProtKB-SubCell"/>
</dbReference>
<feature type="compositionally biased region" description="Basic and acidic residues" evidence="6">
    <location>
        <begin position="57"/>
        <end position="77"/>
    </location>
</feature>
<evidence type="ECO:0000259" key="8">
    <source>
        <dbReference type="PROSITE" id="PS50850"/>
    </source>
</evidence>
<dbReference type="EMBL" id="SSSM01000005">
    <property type="protein sequence ID" value="THG29786.1"/>
    <property type="molecule type" value="Genomic_DNA"/>
</dbReference>
<dbReference type="PANTHER" id="PTHR43124">
    <property type="entry name" value="PURINE EFFLUX PUMP PBUE"/>
    <property type="match status" value="1"/>
</dbReference>
<accession>A0A4S4FKS7</accession>
<keyword evidence="5 7" id="KW-0472">Membrane</keyword>
<reference evidence="9 10" key="1">
    <citation type="submission" date="2019-04" db="EMBL/GenBank/DDBJ databases">
        <authorList>
            <person name="Jiang L."/>
        </authorList>
    </citation>
    <scope>NUCLEOTIDE SEQUENCE [LARGE SCALE GENOMIC DNA]</scope>
    <source>
        <strain evidence="9 10">YIM 131853</strain>
    </source>
</reference>
<dbReference type="InterPro" id="IPR050189">
    <property type="entry name" value="MFS_Efflux_Transporters"/>
</dbReference>
<comment type="subcellular location">
    <subcellularLocation>
        <location evidence="1">Cell membrane</location>
        <topology evidence="1">Multi-pass membrane protein</topology>
    </subcellularLocation>
</comment>
<evidence type="ECO:0000256" key="5">
    <source>
        <dbReference type="ARBA" id="ARBA00023136"/>
    </source>
</evidence>
<dbReference type="SUPFAM" id="SSF103473">
    <property type="entry name" value="MFS general substrate transporter"/>
    <property type="match status" value="1"/>
</dbReference>
<feature type="compositionally biased region" description="Basic and acidic residues" evidence="6">
    <location>
        <begin position="141"/>
        <end position="150"/>
    </location>
</feature>
<dbReference type="Proteomes" id="UP000309133">
    <property type="component" value="Unassembled WGS sequence"/>
</dbReference>
<feature type="transmembrane region" description="Helical" evidence="7">
    <location>
        <begin position="524"/>
        <end position="543"/>
    </location>
</feature>
<feature type="transmembrane region" description="Helical" evidence="7">
    <location>
        <begin position="484"/>
        <end position="503"/>
    </location>
</feature>
<feature type="transmembrane region" description="Helical" evidence="7">
    <location>
        <begin position="260"/>
        <end position="281"/>
    </location>
</feature>
<dbReference type="AlphaFoldDB" id="A0A4S4FKS7"/>
<evidence type="ECO:0000256" key="3">
    <source>
        <dbReference type="ARBA" id="ARBA00022692"/>
    </source>
</evidence>
<keyword evidence="2" id="KW-1003">Cell membrane</keyword>
<sequence length="575" mass="61290">MHHDRRRDDRPVRLLHLHHSVLHRCRGRSRRGRARAPPALRLRGCHRPRHLGHRGRPLSDGRDHRLHRDGGADRSRDRPLRLLHAVLRDRTHRLVDRTRRHPHAAGHAEHAGGVAAGTGSGIRRDQHLLQLRHRGRLPARRAGDRTDRPRGAAVHRGRSHGRRPRLLRAQSPPGAGPVTAARGRETLPSFPYFALIVLAGAIFTLVTGEFLPTGLLPDMAADLGVSLSQTGILVTVFAVTVVVATTPLAALTRRVPRKRLVVIVMSANAVANVCAALAPTYELLVGARVFAGLCHGLFWAVVGAYAAHLVPRQQLARAVAVSGAGGTAAFVLGVPAGTAIGHAVGWRLAFVVIAIVVALLTLLVIRWLPPIERYVPSGEPGEEIRARRDPSLRGVLLTALLIVILLTGQNIFYTYIAPFSIETAGLPADAVPGLLLLYGVAGAVGLVLAGVFGGRYPFIAATSFMTVSAASVLLIWLLPTVVPVYVAVVVLWGVAIGALPALLQTRMMHVASPRIRDLAAAVQTTSFNFGIGIGALIGAVLISPIGLEGLPLVSAAVIAVGLVVLLVTRGSSTNR</sequence>
<name>A0A4S4FKS7_9MICO</name>
<feature type="transmembrane region" description="Helical" evidence="7">
    <location>
        <begin position="430"/>
        <end position="451"/>
    </location>
</feature>
<feature type="transmembrane region" description="Helical" evidence="7">
    <location>
        <begin position="192"/>
        <end position="211"/>
    </location>
</feature>
<dbReference type="PROSITE" id="PS50850">
    <property type="entry name" value="MFS"/>
    <property type="match status" value="1"/>
</dbReference>
<feature type="transmembrane region" description="Helical" evidence="7">
    <location>
        <begin position="287"/>
        <end position="307"/>
    </location>
</feature>
<organism evidence="9 10">
    <name type="scientific">Naasia lichenicola</name>
    <dbReference type="NCBI Taxonomy" id="2565933"/>
    <lineage>
        <taxon>Bacteria</taxon>
        <taxon>Bacillati</taxon>
        <taxon>Actinomycetota</taxon>
        <taxon>Actinomycetes</taxon>
        <taxon>Micrococcales</taxon>
        <taxon>Microbacteriaceae</taxon>
        <taxon>Naasia</taxon>
    </lineage>
</organism>
<comment type="caution">
    <text evidence="9">The sequence shown here is derived from an EMBL/GenBank/DDBJ whole genome shotgun (WGS) entry which is preliminary data.</text>
</comment>